<name>A0A2I0HW37_PUNGR</name>
<evidence type="ECO:0000256" key="1">
    <source>
        <dbReference type="SAM" id="MobiDB-lite"/>
    </source>
</evidence>
<gene>
    <name evidence="2" type="ORF">CRG98_043776</name>
</gene>
<feature type="region of interest" description="Disordered" evidence="1">
    <location>
        <begin position="1"/>
        <end position="21"/>
    </location>
</feature>
<organism evidence="2 3">
    <name type="scientific">Punica granatum</name>
    <name type="common">Pomegranate</name>
    <dbReference type="NCBI Taxonomy" id="22663"/>
    <lineage>
        <taxon>Eukaryota</taxon>
        <taxon>Viridiplantae</taxon>
        <taxon>Streptophyta</taxon>
        <taxon>Embryophyta</taxon>
        <taxon>Tracheophyta</taxon>
        <taxon>Spermatophyta</taxon>
        <taxon>Magnoliopsida</taxon>
        <taxon>eudicotyledons</taxon>
        <taxon>Gunneridae</taxon>
        <taxon>Pentapetalae</taxon>
        <taxon>rosids</taxon>
        <taxon>malvids</taxon>
        <taxon>Myrtales</taxon>
        <taxon>Lythraceae</taxon>
        <taxon>Punica</taxon>
    </lineage>
</organism>
<sequence length="110" mass="12001">MISGDSFSHACPSHVPTGRWTPPSRAIQKRAMRAPTRVHIRVRTMGAREDIRRAGVRQGTRAHAAGQAGERGRLAVVRQSTLGRAARCAAGCTTGVLFTREHVIHPKSRK</sequence>
<keyword evidence="3" id="KW-1185">Reference proteome</keyword>
<proteinExistence type="predicted"/>
<dbReference type="AlphaFoldDB" id="A0A2I0HW37"/>
<dbReference type="Proteomes" id="UP000233551">
    <property type="component" value="Unassembled WGS sequence"/>
</dbReference>
<evidence type="ECO:0000313" key="3">
    <source>
        <dbReference type="Proteomes" id="UP000233551"/>
    </source>
</evidence>
<dbReference type="EMBL" id="PGOL01005207">
    <property type="protein sequence ID" value="PKI35833.1"/>
    <property type="molecule type" value="Genomic_DNA"/>
</dbReference>
<evidence type="ECO:0000313" key="2">
    <source>
        <dbReference type="EMBL" id="PKI35833.1"/>
    </source>
</evidence>
<accession>A0A2I0HW37</accession>
<comment type="caution">
    <text evidence="2">The sequence shown here is derived from an EMBL/GenBank/DDBJ whole genome shotgun (WGS) entry which is preliminary data.</text>
</comment>
<protein>
    <submittedName>
        <fullName evidence="2">Uncharacterized protein</fullName>
    </submittedName>
</protein>
<reference evidence="2 3" key="1">
    <citation type="submission" date="2017-11" db="EMBL/GenBank/DDBJ databases">
        <title>De-novo sequencing of pomegranate (Punica granatum L.) genome.</title>
        <authorList>
            <person name="Akparov Z."/>
            <person name="Amiraslanov A."/>
            <person name="Hajiyeva S."/>
            <person name="Abbasov M."/>
            <person name="Kaur K."/>
            <person name="Hamwieh A."/>
            <person name="Solovyev V."/>
            <person name="Salamov A."/>
            <person name="Braich B."/>
            <person name="Kosarev P."/>
            <person name="Mahmoud A."/>
            <person name="Hajiyev E."/>
            <person name="Babayeva S."/>
            <person name="Izzatullayeva V."/>
            <person name="Mammadov A."/>
            <person name="Mammadov A."/>
            <person name="Sharifova S."/>
            <person name="Ojaghi J."/>
            <person name="Eynullazada K."/>
            <person name="Bayramov B."/>
            <person name="Abdulazimova A."/>
            <person name="Shahmuradov I."/>
        </authorList>
    </citation>
    <scope>NUCLEOTIDE SEQUENCE [LARGE SCALE GENOMIC DNA]</scope>
    <source>
        <strain evidence="3">cv. AG2017</strain>
        <tissue evidence="2">Leaf</tissue>
    </source>
</reference>